<accession>J8HL57</accession>
<dbReference type="AlphaFoldDB" id="J8HL57"/>
<dbReference type="SUPFAM" id="SSF53041">
    <property type="entry name" value="Resolvase-like"/>
    <property type="match status" value="1"/>
</dbReference>
<proteinExistence type="predicted"/>
<dbReference type="GO" id="GO:0000150">
    <property type="term" value="F:DNA strand exchange activity"/>
    <property type="evidence" value="ECO:0007669"/>
    <property type="project" value="InterPro"/>
</dbReference>
<evidence type="ECO:0000259" key="1">
    <source>
        <dbReference type="PROSITE" id="PS51736"/>
    </source>
</evidence>
<dbReference type="HOGENOM" id="CLU_3354410_0_0_9"/>
<dbReference type="GO" id="GO:0003677">
    <property type="term" value="F:DNA binding"/>
    <property type="evidence" value="ECO:0007669"/>
    <property type="project" value="InterPro"/>
</dbReference>
<dbReference type="InterPro" id="IPR006119">
    <property type="entry name" value="Resolv_N"/>
</dbReference>
<dbReference type="InterPro" id="IPR036162">
    <property type="entry name" value="Resolvase-like_N_sf"/>
</dbReference>
<name>J8HL57_BACCE</name>
<dbReference type="EMBL" id="AHEU01000045">
    <property type="protein sequence ID" value="EJR26640.1"/>
    <property type="molecule type" value="Genomic_DNA"/>
</dbReference>
<evidence type="ECO:0000313" key="3">
    <source>
        <dbReference type="Proteomes" id="UP000006960"/>
    </source>
</evidence>
<evidence type="ECO:0000313" key="2">
    <source>
        <dbReference type="EMBL" id="EJR26640.1"/>
    </source>
</evidence>
<reference evidence="2 3" key="1">
    <citation type="submission" date="2012-04" db="EMBL/GenBank/DDBJ databases">
        <title>The Genome Sequence of Bacillus cereus VD048.</title>
        <authorList>
            <consortium name="The Broad Institute Genome Sequencing Platform"/>
            <consortium name="The Broad Institute Genome Sequencing Center for Infectious Disease"/>
            <person name="Feldgarden M."/>
            <person name="Van der Auwera G.A."/>
            <person name="Mahillon J."/>
            <person name="Duprez V."/>
            <person name="Timmery S."/>
            <person name="Mattelet C."/>
            <person name="Dierick K."/>
            <person name="Sun M."/>
            <person name="Yu Z."/>
            <person name="Zhu L."/>
            <person name="Hu X."/>
            <person name="Shank E.B."/>
            <person name="Swiecicka I."/>
            <person name="Hansen B.M."/>
            <person name="Andrup L."/>
            <person name="Young S.K."/>
            <person name="Zeng Q."/>
            <person name="Gargeya S."/>
            <person name="Fitzgerald M."/>
            <person name="Haas B."/>
            <person name="Abouelleil A."/>
            <person name="Alvarado L."/>
            <person name="Arachchi H.M."/>
            <person name="Berlin A."/>
            <person name="Chapman S.B."/>
            <person name="Goldberg J."/>
            <person name="Griggs A."/>
            <person name="Gujja S."/>
            <person name="Hansen M."/>
            <person name="Howarth C."/>
            <person name="Imamovic A."/>
            <person name="Larimer J."/>
            <person name="McCowen C."/>
            <person name="Montmayeur A."/>
            <person name="Murphy C."/>
            <person name="Neiman D."/>
            <person name="Pearson M."/>
            <person name="Priest M."/>
            <person name="Roberts A."/>
            <person name="Saif S."/>
            <person name="Shea T."/>
            <person name="Sisk P."/>
            <person name="Sykes S."/>
            <person name="Wortman J."/>
            <person name="Nusbaum C."/>
            <person name="Birren B."/>
        </authorList>
    </citation>
    <scope>NUCLEOTIDE SEQUENCE [LARGE SCALE GENOMIC DNA]</scope>
    <source>
        <strain evidence="2 3">VD048</strain>
    </source>
</reference>
<gene>
    <name evidence="2" type="ORF">IIG_05197</name>
</gene>
<organism evidence="2 3">
    <name type="scientific">Bacillus cereus VD048</name>
    <dbReference type="NCBI Taxonomy" id="1053226"/>
    <lineage>
        <taxon>Bacteria</taxon>
        <taxon>Bacillati</taxon>
        <taxon>Bacillota</taxon>
        <taxon>Bacilli</taxon>
        <taxon>Bacillales</taxon>
        <taxon>Bacillaceae</taxon>
        <taxon>Bacillus</taxon>
        <taxon>Bacillus cereus group</taxon>
    </lineage>
</organism>
<comment type="caution">
    <text evidence="2">The sequence shown here is derived from an EMBL/GenBank/DDBJ whole genome shotgun (WGS) entry which is preliminary data.</text>
</comment>
<dbReference type="Proteomes" id="UP000006960">
    <property type="component" value="Unassembled WGS sequence"/>
</dbReference>
<dbReference type="PROSITE" id="PS51736">
    <property type="entry name" value="RECOMBINASES_3"/>
    <property type="match status" value="1"/>
</dbReference>
<feature type="domain" description="Resolvase/invertase-type recombinase catalytic" evidence="1">
    <location>
        <begin position="1"/>
        <end position="36"/>
    </location>
</feature>
<protein>
    <recommendedName>
        <fullName evidence="1">Resolvase/invertase-type recombinase catalytic domain-containing protein</fullName>
    </recommendedName>
</protein>
<dbReference type="Gene3D" id="3.40.50.1390">
    <property type="entry name" value="Resolvase, N-terminal catalytic domain"/>
    <property type="match status" value="1"/>
</dbReference>
<sequence length="36" mass="4177">MVYGYARVSAQGQNLDTQIEQRMKYGVDEIIFAFPH</sequence>